<dbReference type="AlphaFoldDB" id="A0A8J6CCB6"/>
<dbReference type="OrthoDB" id="10641020at2759"/>
<evidence type="ECO:0000313" key="3">
    <source>
        <dbReference type="Proteomes" id="UP000751190"/>
    </source>
</evidence>
<keyword evidence="3" id="KW-1185">Reference proteome</keyword>
<feature type="compositionally biased region" description="Low complexity" evidence="1">
    <location>
        <begin position="246"/>
        <end position="255"/>
    </location>
</feature>
<name>A0A8J6CCB6_DIALT</name>
<protein>
    <submittedName>
        <fullName evidence="2">Uncharacterized protein</fullName>
    </submittedName>
</protein>
<evidence type="ECO:0000256" key="1">
    <source>
        <dbReference type="SAM" id="MobiDB-lite"/>
    </source>
</evidence>
<feature type="region of interest" description="Disordered" evidence="1">
    <location>
        <begin position="246"/>
        <end position="271"/>
    </location>
</feature>
<gene>
    <name evidence="2" type="ORF">KFE25_006172</name>
</gene>
<organism evidence="2 3">
    <name type="scientific">Diacronema lutheri</name>
    <name type="common">Unicellular marine alga</name>
    <name type="synonym">Monochrysis lutheri</name>
    <dbReference type="NCBI Taxonomy" id="2081491"/>
    <lineage>
        <taxon>Eukaryota</taxon>
        <taxon>Haptista</taxon>
        <taxon>Haptophyta</taxon>
        <taxon>Pavlovophyceae</taxon>
        <taxon>Pavlovales</taxon>
        <taxon>Pavlovaceae</taxon>
        <taxon>Diacronema</taxon>
    </lineage>
</organism>
<comment type="caution">
    <text evidence="2">The sequence shown here is derived from an EMBL/GenBank/DDBJ whole genome shotgun (WGS) entry which is preliminary data.</text>
</comment>
<dbReference type="Proteomes" id="UP000751190">
    <property type="component" value="Unassembled WGS sequence"/>
</dbReference>
<dbReference type="EMBL" id="JAGTXO010000002">
    <property type="protein sequence ID" value="KAG8469717.1"/>
    <property type="molecule type" value="Genomic_DNA"/>
</dbReference>
<evidence type="ECO:0000313" key="2">
    <source>
        <dbReference type="EMBL" id="KAG8469717.1"/>
    </source>
</evidence>
<accession>A0A8J6CCB6</accession>
<proteinExistence type="predicted"/>
<reference evidence="2" key="1">
    <citation type="submission" date="2021-05" db="EMBL/GenBank/DDBJ databases">
        <title>The genome of the haptophyte Pavlova lutheri (Diacronema luteri, Pavlovales) - a model for lipid biosynthesis in eukaryotic algae.</title>
        <authorList>
            <person name="Hulatt C.J."/>
            <person name="Posewitz M.C."/>
        </authorList>
    </citation>
    <scope>NUCLEOTIDE SEQUENCE</scope>
    <source>
        <strain evidence="2">NIVA-4/92</strain>
    </source>
</reference>
<sequence length="295" mass="31377">MADVTCERWCTIVNRETDEYFYAKVVATDGLASTVGDDFAFVLLITDLLVVWRTSIAHRDAPEWVRARFPNVEETYATLLGRIRDTLIGADASFPPLVRVAPAPYQAATGPPALLVTTRLSQRWSCEIECAALPPLESSVVLRDQMILPVLHVGNILRASSTVDQWSAAQAARAANEAAGVSSRFEFDGAIADIYVALMRSRYAACPTALAPASVELALPAAEAAGPVTGDDGQRHSRELEPRAGGLAAGNLAAGRPDRAPSHSEGGGMCVPSSAAPVAALPMVKRPKNQGNLFR</sequence>